<feature type="non-terminal residue" evidence="2">
    <location>
        <position position="87"/>
    </location>
</feature>
<dbReference type="EMBL" id="UINC01228116">
    <property type="protein sequence ID" value="SVE59297.1"/>
    <property type="molecule type" value="Genomic_DNA"/>
</dbReference>
<gene>
    <name evidence="2" type="ORF">METZ01_LOCUS512151</name>
</gene>
<dbReference type="PROSITE" id="PS51387">
    <property type="entry name" value="FAD_PCMH"/>
    <property type="match status" value="1"/>
</dbReference>
<name>A0A383ER17_9ZZZZ</name>
<dbReference type="AlphaFoldDB" id="A0A383ER17"/>
<protein>
    <recommendedName>
        <fullName evidence="1">FAD-binding PCMH-type domain-containing protein</fullName>
    </recommendedName>
</protein>
<dbReference type="InterPro" id="IPR051914">
    <property type="entry name" value="FAD-linked_OxidoTrans_Type4"/>
</dbReference>
<reference evidence="2" key="1">
    <citation type="submission" date="2018-05" db="EMBL/GenBank/DDBJ databases">
        <authorList>
            <person name="Lanie J.A."/>
            <person name="Ng W.-L."/>
            <person name="Kazmierczak K.M."/>
            <person name="Andrzejewski T.M."/>
            <person name="Davidsen T.M."/>
            <person name="Wayne K.J."/>
            <person name="Tettelin H."/>
            <person name="Glass J.I."/>
            <person name="Rusch D."/>
            <person name="Podicherti R."/>
            <person name="Tsui H.-C.T."/>
            <person name="Winkler M.E."/>
        </authorList>
    </citation>
    <scope>NUCLEOTIDE SEQUENCE</scope>
</reference>
<dbReference type="SUPFAM" id="SSF56176">
    <property type="entry name" value="FAD-binding/transporter-associated domain-like"/>
    <property type="match status" value="1"/>
</dbReference>
<dbReference type="InterPro" id="IPR016166">
    <property type="entry name" value="FAD-bd_PCMH"/>
</dbReference>
<dbReference type="PANTHER" id="PTHR42934">
    <property type="entry name" value="GLYCOLATE OXIDASE SUBUNIT GLCD"/>
    <property type="match status" value="1"/>
</dbReference>
<dbReference type="InterPro" id="IPR036318">
    <property type="entry name" value="FAD-bd_PCMH-like_sf"/>
</dbReference>
<proteinExistence type="predicted"/>
<organism evidence="2">
    <name type="scientific">marine metagenome</name>
    <dbReference type="NCBI Taxonomy" id="408172"/>
    <lineage>
        <taxon>unclassified sequences</taxon>
        <taxon>metagenomes</taxon>
        <taxon>ecological metagenomes</taxon>
    </lineage>
</organism>
<dbReference type="Pfam" id="PF01565">
    <property type="entry name" value="FAD_binding_4"/>
    <property type="match status" value="1"/>
</dbReference>
<dbReference type="InterPro" id="IPR016167">
    <property type="entry name" value="FAD-bd_PCMH_sub1"/>
</dbReference>
<dbReference type="Gene3D" id="3.30.43.10">
    <property type="entry name" value="Uridine Diphospho-n-acetylenolpyruvylglucosamine Reductase, domain 2"/>
    <property type="match status" value="1"/>
</dbReference>
<evidence type="ECO:0000259" key="1">
    <source>
        <dbReference type="PROSITE" id="PS51387"/>
    </source>
</evidence>
<sequence>MDISQSIEKKIIDIVGKDFVFIDKQDMVVYESDGTHDKGMPDFVVLPGTTEEVSKLVILANEYEIPIIARGSGTGLSGGAVPIHGGL</sequence>
<dbReference type="GO" id="GO:0071949">
    <property type="term" value="F:FAD binding"/>
    <property type="evidence" value="ECO:0007669"/>
    <property type="project" value="InterPro"/>
</dbReference>
<dbReference type="InterPro" id="IPR006094">
    <property type="entry name" value="Oxid_FAD_bind_N"/>
</dbReference>
<accession>A0A383ER17</accession>
<evidence type="ECO:0000313" key="2">
    <source>
        <dbReference type="EMBL" id="SVE59297.1"/>
    </source>
</evidence>
<feature type="domain" description="FAD-binding PCMH-type" evidence="1">
    <location>
        <begin position="37"/>
        <end position="87"/>
    </location>
</feature>
<dbReference type="PANTHER" id="PTHR42934:SF1">
    <property type="entry name" value="GLYCOLATE OXIDASE SUBUNIT GLCD"/>
    <property type="match status" value="1"/>
</dbReference>